<keyword evidence="2" id="KW-0808">Transferase</keyword>
<dbReference type="GO" id="GO:0008168">
    <property type="term" value="F:methyltransferase activity"/>
    <property type="evidence" value="ECO:0007669"/>
    <property type="project" value="UniProtKB-KW"/>
</dbReference>
<evidence type="ECO:0000313" key="4">
    <source>
        <dbReference type="EMBL" id="CAK0784504.1"/>
    </source>
</evidence>
<dbReference type="Pfam" id="PF01170">
    <property type="entry name" value="UPF0020"/>
    <property type="match status" value="1"/>
</dbReference>
<evidence type="ECO:0000313" key="5">
    <source>
        <dbReference type="Proteomes" id="UP001314263"/>
    </source>
</evidence>
<dbReference type="InterPro" id="IPR000241">
    <property type="entry name" value="RlmKL-like_Mtase"/>
</dbReference>
<name>A0AAV1IES5_9CHLO</name>
<dbReference type="PROSITE" id="PS00092">
    <property type="entry name" value="N6_MTASE"/>
    <property type="match status" value="1"/>
</dbReference>
<dbReference type="CDD" id="cd11715">
    <property type="entry name" value="THUMP_AdoMetMT"/>
    <property type="match status" value="1"/>
</dbReference>
<dbReference type="GO" id="GO:0003676">
    <property type="term" value="F:nucleic acid binding"/>
    <property type="evidence" value="ECO:0007669"/>
    <property type="project" value="InterPro"/>
</dbReference>
<dbReference type="EMBL" id="CAUYUE010000010">
    <property type="protein sequence ID" value="CAK0784504.1"/>
    <property type="molecule type" value="Genomic_DNA"/>
</dbReference>
<dbReference type="Proteomes" id="UP001314263">
    <property type="component" value="Unassembled WGS sequence"/>
</dbReference>
<dbReference type="GO" id="GO:0032259">
    <property type="term" value="P:methylation"/>
    <property type="evidence" value="ECO:0007669"/>
    <property type="project" value="UniProtKB-KW"/>
</dbReference>
<dbReference type="PROSITE" id="PS01261">
    <property type="entry name" value="UPF0020"/>
    <property type="match status" value="1"/>
</dbReference>
<gene>
    <name evidence="4" type="ORF">CVIRNUC_007708</name>
</gene>
<dbReference type="InterPro" id="IPR029063">
    <property type="entry name" value="SAM-dependent_MTases_sf"/>
</dbReference>
<evidence type="ECO:0000256" key="2">
    <source>
        <dbReference type="ARBA" id="ARBA00022679"/>
    </source>
</evidence>
<dbReference type="InterPro" id="IPR002052">
    <property type="entry name" value="DNA_methylase_N6_adenine_CS"/>
</dbReference>
<reference evidence="4 5" key="1">
    <citation type="submission" date="2023-10" db="EMBL/GenBank/DDBJ databases">
        <authorList>
            <person name="Maclean D."/>
            <person name="Macfadyen A."/>
        </authorList>
    </citation>
    <scope>NUCLEOTIDE SEQUENCE [LARGE SCALE GENOMIC DNA]</scope>
</reference>
<accession>A0AAV1IES5</accession>
<dbReference type="Gene3D" id="3.30.2130.30">
    <property type="match status" value="1"/>
</dbReference>
<dbReference type="PANTHER" id="PTHR47313">
    <property type="entry name" value="RIBOSOMAL RNA LARGE SUBUNIT METHYLTRANSFERASE K/L"/>
    <property type="match status" value="1"/>
</dbReference>
<dbReference type="SUPFAM" id="SSF53335">
    <property type="entry name" value="S-adenosyl-L-methionine-dependent methyltransferases"/>
    <property type="match status" value="1"/>
</dbReference>
<protein>
    <recommendedName>
        <fullName evidence="3">Ribosomal RNA large subunit methyltransferase K/L-like methyltransferase domain-containing protein</fullName>
    </recommendedName>
</protein>
<dbReference type="PRINTS" id="PR00507">
    <property type="entry name" value="N12N6MTFRASE"/>
</dbReference>
<keyword evidence="5" id="KW-1185">Reference proteome</keyword>
<sequence length="374" mass="40604">MPPRGTSLATGYAANIWLRSAIRVLVHVAEGPVDGRKRGGDEIYRFFRACADWPEIIEHGQAISVEARARGCSDIPSALLLQARARDAICDAIRDARRPRPAPPEPGQAAEVPLYVTAWQDYLTVYRDMSGESLHRRGYRSAMHRASLNESAAAGCLLLAGWPEAALSGATLADPMCGSGTFLIEAALMATNTAPGLFRRRFPFQGWHDFDRQAYASVCEQARKAQTPWEGALLGNEIHPGALSLASRDAEGAGVAHLMHLHQGSCGEWQPRQRPDQVITNPPWGNRLMDAEADDSSALEATWTELGLFLKAHCREAQAFVLSGNKSTTQWLRMKADNRTPLTIGGADCRLIKYTVLPAKQPTAAVASGGRSAV</sequence>
<comment type="caution">
    <text evidence="4">The sequence shown here is derived from an EMBL/GenBank/DDBJ whole genome shotgun (WGS) entry which is preliminary data.</text>
</comment>
<evidence type="ECO:0000259" key="3">
    <source>
        <dbReference type="Pfam" id="PF01170"/>
    </source>
</evidence>
<organism evidence="4 5">
    <name type="scientific">Coccomyxa viridis</name>
    <dbReference type="NCBI Taxonomy" id="1274662"/>
    <lineage>
        <taxon>Eukaryota</taxon>
        <taxon>Viridiplantae</taxon>
        <taxon>Chlorophyta</taxon>
        <taxon>core chlorophytes</taxon>
        <taxon>Trebouxiophyceae</taxon>
        <taxon>Trebouxiophyceae incertae sedis</taxon>
        <taxon>Coccomyxaceae</taxon>
        <taxon>Coccomyxa</taxon>
    </lineage>
</organism>
<dbReference type="AlphaFoldDB" id="A0AAV1IES5"/>
<evidence type="ECO:0000256" key="1">
    <source>
        <dbReference type="ARBA" id="ARBA00022603"/>
    </source>
</evidence>
<dbReference type="Gene3D" id="3.40.50.150">
    <property type="entry name" value="Vaccinia Virus protein VP39"/>
    <property type="match status" value="1"/>
</dbReference>
<feature type="domain" description="Ribosomal RNA large subunit methyltransferase K/L-like methyltransferase" evidence="3">
    <location>
        <begin position="137"/>
        <end position="351"/>
    </location>
</feature>
<proteinExistence type="predicted"/>
<dbReference type="PANTHER" id="PTHR47313:SF1">
    <property type="entry name" value="RIBOSOMAL RNA LARGE SUBUNIT METHYLTRANSFERASE K_L"/>
    <property type="match status" value="1"/>
</dbReference>
<dbReference type="GO" id="GO:0043527">
    <property type="term" value="C:tRNA methyltransferase complex"/>
    <property type="evidence" value="ECO:0007669"/>
    <property type="project" value="UniProtKB-ARBA"/>
</dbReference>
<dbReference type="InterPro" id="IPR053943">
    <property type="entry name" value="RlmKL-like_Mtase_CS"/>
</dbReference>
<keyword evidence="1" id="KW-0489">Methyltransferase</keyword>